<name>A0A8J5MZ75_HOMAM</name>
<proteinExistence type="predicted"/>
<protein>
    <submittedName>
        <fullName evidence="1">Uncharacterized protein</fullName>
    </submittedName>
</protein>
<sequence length="340" mass="38185">MSLAKSPFVVQIKELLQLLDAEALLALARTATNNRILPLNAKEAIEIILLHTPDLGRLFSYRRITSQVLFTYLHDKKVSSAGFSNKNQLMLAIQDLWAKQSNKDVVSEHVTVKRRATSSPESKCRKGRREVRSNSTGALGNFVGGDVSITNICVKQYEVSGVQVLPTCVVTPTQSRATVVRSDEFTRDFCEWYFTMVNRLQPECAHLIGDMFREEIFYHNSTTDIYLIGQTSEELHAQGGANTFALLRDTFNKFGLLFSPNLENGTQAFKSNHGMVRICCCGTLHHANSFVGIFEQENGLICSPVDRTWKIMYIKINLRQMSGQTVPPSLPPCQVFEIET</sequence>
<reference evidence="1" key="1">
    <citation type="journal article" date="2021" name="Sci. Adv.">
        <title>The American lobster genome reveals insights on longevity, neural, and immune adaptations.</title>
        <authorList>
            <person name="Polinski J.M."/>
            <person name="Zimin A.V."/>
            <person name="Clark K.F."/>
            <person name="Kohn A.B."/>
            <person name="Sadowski N."/>
            <person name="Timp W."/>
            <person name="Ptitsyn A."/>
            <person name="Khanna P."/>
            <person name="Romanova D.Y."/>
            <person name="Williams P."/>
            <person name="Greenwood S.J."/>
            <person name="Moroz L.L."/>
            <person name="Walt D.R."/>
            <person name="Bodnar A.G."/>
        </authorList>
    </citation>
    <scope>NUCLEOTIDE SEQUENCE</scope>
    <source>
        <strain evidence="1">GMGI-L3</strain>
    </source>
</reference>
<dbReference type="Pfam" id="PF15008">
    <property type="entry name" value="DUF4518"/>
    <property type="match status" value="1"/>
</dbReference>
<dbReference type="PANTHER" id="PTHR21084:SF1">
    <property type="entry name" value="DENSE INCISORS"/>
    <property type="match status" value="1"/>
</dbReference>
<keyword evidence="2" id="KW-1185">Reference proteome</keyword>
<evidence type="ECO:0000313" key="2">
    <source>
        <dbReference type="Proteomes" id="UP000747542"/>
    </source>
</evidence>
<gene>
    <name evidence="1" type="ORF">Hamer_G011548</name>
</gene>
<dbReference type="InterPro" id="IPR026698">
    <property type="entry name" value="UPF_C3orf38"/>
</dbReference>
<dbReference type="Proteomes" id="UP000747542">
    <property type="component" value="Unassembled WGS sequence"/>
</dbReference>
<dbReference type="AlphaFoldDB" id="A0A8J5MZ75"/>
<evidence type="ECO:0000313" key="1">
    <source>
        <dbReference type="EMBL" id="KAG7168876.1"/>
    </source>
</evidence>
<dbReference type="EMBL" id="JAHLQT010018664">
    <property type="protein sequence ID" value="KAG7168876.1"/>
    <property type="molecule type" value="Genomic_DNA"/>
</dbReference>
<comment type="caution">
    <text evidence="1">The sequence shown here is derived from an EMBL/GenBank/DDBJ whole genome shotgun (WGS) entry which is preliminary data.</text>
</comment>
<organism evidence="1 2">
    <name type="scientific">Homarus americanus</name>
    <name type="common">American lobster</name>
    <dbReference type="NCBI Taxonomy" id="6706"/>
    <lineage>
        <taxon>Eukaryota</taxon>
        <taxon>Metazoa</taxon>
        <taxon>Ecdysozoa</taxon>
        <taxon>Arthropoda</taxon>
        <taxon>Crustacea</taxon>
        <taxon>Multicrustacea</taxon>
        <taxon>Malacostraca</taxon>
        <taxon>Eumalacostraca</taxon>
        <taxon>Eucarida</taxon>
        <taxon>Decapoda</taxon>
        <taxon>Pleocyemata</taxon>
        <taxon>Astacidea</taxon>
        <taxon>Nephropoidea</taxon>
        <taxon>Nephropidae</taxon>
        <taxon>Homarus</taxon>
    </lineage>
</organism>
<dbReference type="PANTHER" id="PTHR21084">
    <property type="entry name" value="DENSE INCISORS"/>
    <property type="match status" value="1"/>
</dbReference>
<dbReference type="OrthoDB" id="6407068at2759"/>
<accession>A0A8J5MZ75</accession>